<dbReference type="EMBL" id="LN899826">
    <property type="protein sequence ID" value="CUV42866.1"/>
    <property type="molecule type" value="Genomic_DNA"/>
</dbReference>
<dbReference type="AlphaFoldDB" id="A0A0S4URK8"/>
<gene>
    <name evidence="5" type="ORF">RD1301_v1_4290001</name>
    <name evidence="2" type="ORF">RUN1744_v1_750004</name>
    <name evidence="3" type="ORF">TD1301_v1_2000002</name>
    <name evidence="4" type="ORF">TF3108_v1_1640013</name>
</gene>
<evidence type="ECO:0000313" key="4">
    <source>
        <dbReference type="EMBL" id="CUV42866.1"/>
    </source>
</evidence>
<reference evidence="2" key="1">
    <citation type="submission" date="2015-10" db="EMBL/GenBank/DDBJ databases">
        <authorList>
            <person name="Gilbert D.G."/>
        </authorList>
    </citation>
    <scope>NUCLEOTIDE SEQUENCE</scope>
    <source>
        <strain evidence="2">Phyl III-seqv23</strain>
    </source>
</reference>
<proteinExistence type="predicted"/>
<accession>A0A0S4URK8</accession>
<dbReference type="InterPro" id="IPR056077">
    <property type="entry name" value="DUF7660"/>
</dbReference>
<organism evidence="2">
    <name type="scientific">Ralstonia solanacearum</name>
    <name type="common">Pseudomonas solanacearum</name>
    <dbReference type="NCBI Taxonomy" id="305"/>
    <lineage>
        <taxon>Bacteria</taxon>
        <taxon>Pseudomonadati</taxon>
        <taxon>Pseudomonadota</taxon>
        <taxon>Betaproteobacteria</taxon>
        <taxon>Burkholderiales</taxon>
        <taxon>Burkholderiaceae</taxon>
        <taxon>Ralstonia</taxon>
        <taxon>Ralstonia solanacearum species complex</taxon>
    </lineage>
</organism>
<evidence type="ECO:0000313" key="2">
    <source>
        <dbReference type="EMBL" id="CUV24812.1"/>
    </source>
</evidence>
<evidence type="ECO:0000259" key="1">
    <source>
        <dbReference type="Pfam" id="PF24693"/>
    </source>
</evidence>
<sequence>MNDGMDHIGDRRWAGLHGYYKNMSQPILNTPTWRTFADILFAARVYE</sequence>
<dbReference type="EMBL" id="LN899823">
    <property type="protein sequence ID" value="CUV24812.1"/>
    <property type="molecule type" value="Genomic_DNA"/>
</dbReference>
<protein>
    <recommendedName>
        <fullName evidence="1">DUF7660 domain-containing protein</fullName>
    </recommendedName>
</protein>
<feature type="domain" description="DUF7660" evidence="1">
    <location>
        <begin position="16"/>
        <end position="47"/>
    </location>
</feature>
<dbReference type="EMBL" id="LN899825">
    <property type="protein sequence ID" value="CUV36285.1"/>
    <property type="molecule type" value="Genomic_DNA"/>
</dbReference>
<name>A0A0S4URK8_RALSL</name>
<evidence type="ECO:0000313" key="3">
    <source>
        <dbReference type="EMBL" id="CUV36285.1"/>
    </source>
</evidence>
<evidence type="ECO:0000313" key="5">
    <source>
        <dbReference type="EMBL" id="CUV63964.1"/>
    </source>
</evidence>
<dbReference type="Pfam" id="PF24693">
    <property type="entry name" value="DUF7660"/>
    <property type="match status" value="1"/>
</dbReference>
<dbReference type="EMBL" id="LN899822">
    <property type="protein sequence ID" value="CUV63964.1"/>
    <property type="molecule type" value="Genomic_DNA"/>
</dbReference>